<feature type="region of interest" description="Disordered" evidence="1">
    <location>
        <begin position="494"/>
        <end position="555"/>
    </location>
</feature>
<dbReference type="SUPFAM" id="SSF54236">
    <property type="entry name" value="Ubiquitin-like"/>
    <property type="match status" value="2"/>
</dbReference>
<evidence type="ECO:0000256" key="1">
    <source>
        <dbReference type="SAM" id="MobiDB-lite"/>
    </source>
</evidence>
<dbReference type="CDD" id="cd17075">
    <property type="entry name" value="UBX1_UBXN9"/>
    <property type="match status" value="1"/>
</dbReference>
<dbReference type="EMBL" id="JAPTSV010000003">
    <property type="protein sequence ID" value="KAJ1529400.1"/>
    <property type="molecule type" value="Genomic_DNA"/>
</dbReference>
<accession>A0AAV7XTL9</accession>
<feature type="compositionally biased region" description="Polar residues" evidence="1">
    <location>
        <begin position="277"/>
        <end position="293"/>
    </location>
</feature>
<dbReference type="InterPro" id="IPR059238">
    <property type="entry name" value="UBX1_UBXN9"/>
</dbReference>
<dbReference type="PANTHER" id="PTHR46467">
    <property type="entry name" value="TETHER CONTAINING UBX DOMAIN FOR GLUT4"/>
    <property type="match status" value="1"/>
</dbReference>
<dbReference type="GO" id="GO:0042593">
    <property type="term" value="P:glucose homeostasis"/>
    <property type="evidence" value="ECO:0007669"/>
    <property type="project" value="TreeGrafter"/>
</dbReference>
<proteinExistence type="predicted"/>
<dbReference type="Proteomes" id="UP001075354">
    <property type="component" value="Chromosome 3"/>
</dbReference>
<dbReference type="GO" id="GO:0005634">
    <property type="term" value="C:nucleus"/>
    <property type="evidence" value="ECO:0007669"/>
    <property type="project" value="TreeGrafter"/>
</dbReference>
<feature type="compositionally biased region" description="Basic and acidic residues" evidence="1">
    <location>
        <begin position="263"/>
        <end position="276"/>
    </location>
</feature>
<dbReference type="CDD" id="cd16105">
    <property type="entry name" value="Ubl_ASPSCR1_like"/>
    <property type="match status" value="1"/>
</dbReference>
<reference evidence="3" key="1">
    <citation type="submission" date="2022-12" db="EMBL/GenBank/DDBJ databases">
        <title>Chromosome-level genome assembly of the bean flower thrips Megalurothrips usitatus.</title>
        <authorList>
            <person name="Ma L."/>
            <person name="Liu Q."/>
            <person name="Li H."/>
            <person name="Cai W."/>
        </authorList>
    </citation>
    <scope>NUCLEOTIDE SEQUENCE</scope>
    <source>
        <strain evidence="3">Cailab_2022a</strain>
    </source>
</reference>
<feature type="domain" description="TUG ubiquitin-like" evidence="2">
    <location>
        <begin position="10"/>
        <end position="72"/>
    </location>
</feature>
<dbReference type="InterPro" id="IPR021569">
    <property type="entry name" value="TUG-UBL1"/>
</dbReference>
<keyword evidence="4" id="KW-1185">Reference proteome</keyword>
<dbReference type="PANTHER" id="PTHR46467:SF1">
    <property type="entry name" value="TETHER CONTAINING UBX DOMAIN FOR GLUT4"/>
    <property type="match status" value="1"/>
</dbReference>
<dbReference type="Gene3D" id="3.10.20.90">
    <property type="entry name" value="Phosphatidylinositol 3-kinase Catalytic Subunit, Chain A, domain 1"/>
    <property type="match status" value="2"/>
</dbReference>
<sequence length="555" mass="61036">MSNKCVVVLAPNGRRQNVKVTPNTTILQVLEEVCRKQGFKPEEYDIKHHNKILDATSIMRYTGLPNNAQLEMSAALRTRAETRVKVGLALESGNRVMGEFEPSDTLWNVVGKLCPDEVDTEVSAETLPVIFYLGREECGKENLERTTLRCLGLTSGGGILRFFRKAPGDLNQQANVSAPLTRSIPAQESLAKLQASFVPLSKAPNELNSKNSEKEYPSVSTINQQSGACVPMQTEESEPVLHLQPPVADEPRNESVPSVVPSEKQESNSEDMKMDYESSSDTPQLSMASSSTPSICEPPVKFPIKDEPQETIVFLGERNAVLFDAATAQACKPEDVPDDFFDLTVDDAKQLLRDLKRRQAALEQQPLVTSQYRELEKSKQMLSALHQYKRCVIKVQFPNQLVLQGTFTPLEKVSHVMDFIRKYLQDGAVDFHIFTVPPKTILLPEQTLYEANCVPGALVHFLSSTPCPESGSYIRDDVMAQACTASAAAAAAAGTTRRTKTMDLGDPDLDAPPPDTGLFVAQASTPSAEPRTAPRPVNSNEAGCKKVPKWFKTSK</sequence>
<protein>
    <recommendedName>
        <fullName evidence="2">TUG ubiquitin-like domain-containing protein</fullName>
    </recommendedName>
</protein>
<dbReference type="GO" id="GO:0006886">
    <property type="term" value="P:intracellular protein transport"/>
    <property type="evidence" value="ECO:0007669"/>
    <property type="project" value="TreeGrafter"/>
</dbReference>
<evidence type="ECO:0000259" key="2">
    <source>
        <dbReference type="Pfam" id="PF11470"/>
    </source>
</evidence>
<comment type="caution">
    <text evidence="3">The sequence shown here is derived from an EMBL/GenBank/DDBJ whole genome shotgun (WGS) entry which is preliminary data.</text>
</comment>
<feature type="region of interest" description="Disordered" evidence="1">
    <location>
        <begin position="233"/>
        <end position="293"/>
    </location>
</feature>
<evidence type="ECO:0000313" key="3">
    <source>
        <dbReference type="EMBL" id="KAJ1529400.1"/>
    </source>
</evidence>
<dbReference type="AlphaFoldDB" id="A0AAV7XTL9"/>
<dbReference type="GO" id="GO:0012506">
    <property type="term" value="C:vesicle membrane"/>
    <property type="evidence" value="ECO:0007669"/>
    <property type="project" value="TreeGrafter"/>
</dbReference>
<gene>
    <name evidence="3" type="ORF">ONE63_006183</name>
</gene>
<evidence type="ECO:0000313" key="4">
    <source>
        <dbReference type="Proteomes" id="UP001075354"/>
    </source>
</evidence>
<dbReference type="CDD" id="cd16118">
    <property type="entry name" value="UBX2_UBXN9"/>
    <property type="match status" value="1"/>
</dbReference>
<dbReference type="Pfam" id="PF11470">
    <property type="entry name" value="TUG-UBL1"/>
    <property type="match status" value="1"/>
</dbReference>
<feature type="compositionally biased region" description="Basic residues" evidence="1">
    <location>
        <begin position="546"/>
        <end position="555"/>
    </location>
</feature>
<dbReference type="GO" id="GO:0005737">
    <property type="term" value="C:cytoplasm"/>
    <property type="evidence" value="ECO:0007669"/>
    <property type="project" value="TreeGrafter"/>
</dbReference>
<name>A0AAV7XTL9_9NEOP</name>
<organism evidence="3 4">
    <name type="scientific">Megalurothrips usitatus</name>
    <name type="common">bean blossom thrips</name>
    <dbReference type="NCBI Taxonomy" id="439358"/>
    <lineage>
        <taxon>Eukaryota</taxon>
        <taxon>Metazoa</taxon>
        <taxon>Ecdysozoa</taxon>
        <taxon>Arthropoda</taxon>
        <taxon>Hexapoda</taxon>
        <taxon>Insecta</taxon>
        <taxon>Pterygota</taxon>
        <taxon>Neoptera</taxon>
        <taxon>Paraneoptera</taxon>
        <taxon>Thysanoptera</taxon>
        <taxon>Terebrantia</taxon>
        <taxon>Thripoidea</taxon>
        <taxon>Thripidae</taxon>
        <taxon>Megalurothrips</taxon>
    </lineage>
</organism>
<dbReference type="InterPro" id="IPR029071">
    <property type="entry name" value="Ubiquitin-like_domsf"/>
</dbReference>